<dbReference type="GO" id="GO:0016567">
    <property type="term" value="P:protein ubiquitination"/>
    <property type="evidence" value="ECO:0007669"/>
    <property type="project" value="TreeGrafter"/>
</dbReference>
<dbReference type="PROSITE" id="PS50297">
    <property type="entry name" value="ANK_REP_REGION"/>
    <property type="match status" value="2"/>
</dbReference>
<accession>A0A9Q1F3P7</accession>
<dbReference type="Pfam" id="PF00023">
    <property type="entry name" value="Ank"/>
    <property type="match status" value="1"/>
</dbReference>
<evidence type="ECO:0000256" key="1">
    <source>
        <dbReference type="ARBA" id="ARBA00004240"/>
    </source>
</evidence>
<gene>
    <name evidence="11" type="ORF">SKAU_G00255600</name>
</gene>
<comment type="pathway">
    <text evidence="2">Protein modification; protein ubiquitination.</text>
</comment>
<keyword evidence="5" id="KW-0833">Ubl conjugation pathway</keyword>
<proteinExistence type="inferred from homology"/>
<name>A0A9Q1F3P7_SYNKA</name>
<evidence type="ECO:0000259" key="10">
    <source>
        <dbReference type="PROSITE" id="PS50225"/>
    </source>
</evidence>
<keyword evidence="4" id="KW-0677">Repeat</keyword>
<dbReference type="PANTHER" id="PTHR24136:SF14">
    <property type="entry name" value="ANKYRIN REPEAT AND SOCS BOX PROTEIN 11"/>
    <property type="match status" value="1"/>
</dbReference>
<dbReference type="InterPro" id="IPR002110">
    <property type="entry name" value="Ankyrin_rpt"/>
</dbReference>
<evidence type="ECO:0000256" key="5">
    <source>
        <dbReference type="ARBA" id="ARBA00022786"/>
    </source>
</evidence>
<dbReference type="InterPro" id="IPR001496">
    <property type="entry name" value="SOCS_box"/>
</dbReference>
<dbReference type="EMBL" id="JAINUF010000009">
    <property type="protein sequence ID" value="KAJ8350430.1"/>
    <property type="molecule type" value="Genomic_DNA"/>
</dbReference>
<comment type="similarity">
    <text evidence="3">Belongs to the ankyrin SOCS box (ASB) family.</text>
</comment>
<comment type="subcellular location">
    <subcellularLocation>
        <location evidence="1">Endoplasmic reticulum</location>
    </subcellularLocation>
</comment>
<dbReference type="SUPFAM" id="SSF158235">
    <property type="entry name" value="SOCS box-like"/>
    <property type="match status" value="1"/>
</dbReference>
<evidence type="ECO:0000256" key="9">
    <source>
        <dbReference type="PROSITE-ProRule" id="PRU00023"/>
    </source>
</evidence>
<evidence type="ECO:0000256" key="6">
    <source>
        <dbReference type="ARBA" id="ARBA00022824"/>
    </source>
</evidence>
<keyword evidence="6" id="KW-0256">Endoplasmic reticulum</keyword>
<dbReference type="Proteomes" id="UP001152622">
    <property type="component" value="Chromosome 9"/>
</dbReference>
<dbReference type="OrthoDB" id="3246549at2759"/>
<dbReference type="Pfam" id="PF12796">
    <property type="entry name" value="Ank_2"/>
    <property type="match status" value="1"/>
</dbReference>
<feature type="repeat" description="ANK" evidence="9">
    <location>
        <begin position="39"/>
        <end position="71"/>
    </location>
</feature>
<feature type="repeat" description="ANK" evidence="9">
    <location>
        <begin position="104"/>
        <end position="136"/>
    </location>
</feature>
<dbReference type="GO" id="GO:0045732">
    <property type="term" value="P:positive regulation of protein catabolic process"/>
    <property type="evidence" value="ECO:0007669"/>
    <property type="project" value="TreeGrafter"/>
</dbReference>
<dbReference type="InterPro" id="IPR051573">
    <property type="entry name" value="Ankyrin-SOCS_box_domain"/>
</dbReference>
<feature type="domain" description="SOCS box" evidence="10">
    <location>
        <begin position="151"/>
        <end position="200"/>
    </location>
</feature>
<dbReference type="AlphaFoldDB" id="A0A9Q1F3P7"/>
<dbReference type="PROSITE" id="PS50088">
    <property type="entry name" value="ANK_REPEAT"/>
    <property type="match status" value="2"/>
</dbReference>
<reference evidence="11" key="1">
    <citation type="journal article" date="2023" name="Science">
        <title>Genome structures resolve the early diversification of teleost fishes.</title>
        <authorList>
            <person name="Parey E."/>
            <person name="Louis A."/>
            <person name="Montfort J."/>
            <person name="Bouchez O."/>
            <person name="Roques C."/>
            <person name="Iampietro C."/>
            <person name="Lluch J."/>
            <person name="Castinel A."/>
            <person name="Donnadieu C."/>
            <person name="Desvignes T."/>
            <person name="Floi Bucao C."/>
            <person name="Jouanno E."/>
            <person name="Wen M."/>
            <person name="Mejri S."/>
            <person name="Dirks R."/>
            <person name="Jansen H."/>
            <person name="Henkel C."/>
            <person name="Chen W.J."/>
            <person name="Zahm M."/>
            <person name="Cabau C."/>
            <person name="Klopp C."/>
            <person name="Thompson A.W."/>
            <person name="Robinson-Rechavi M."/>
            <person name="Braasch I."/>
            <person name="Lecointre G."/>
            <person name="Bobe J."/>
            <person name="Postlethwait J.H."/>
            <person name="Berthelot C."/>
            <person name="Roest Crollius H."/>
            <person name="Guiguen Y."/>
        </authorList>
    </citation>
    <scope>NUCLEOTIDE SEQUENCE</scope>
    <source>
        <strain evidence="11">WJC10195</strain>
    </source>
</reference>
<dbReference type="PANTHER" id="PTHR24136">
    <property type="entry name" value="SOWAH (DROSOPHILA) HOMOLOG"/>
    <property type="match status" value="1"/>
</dbReference>
<dbReference type="CDD" id="cd03716">
    <property type="entry name" value="SOCS_ASB_like"/>
    <property type="match status" value="1"/>
</dbReference>
<protein>
    <recommendedName>
        <fullName evidence="8">Ankyrin repeat and SOCS box protein 11</fullName>
    </recommendedName>
</protein>
<comment type="caution">
    <text evidence="11">The sequence shown here is derived from an EMBL/GenBank/DDBJ whole genome shotgun (WGS) entry which is preliminary data.</text>
</comment>
<keyword evidence="7 9" id="KW-0040">ANK repeat</keyword>
<evidence type="ECO:0000256" key="4">
    <source>
        <dbReference type="ARBA" id="ARBA00022737"/>
    </source>
</evidence>
<dbReference type="Gene3D" id="1.10.750.20">
    <property type="entry name" value="SOCS box"/>
    <property type="match status" value="1"/>
</dbReference>
<dbReference type="Gene3D" id="1.25.40.20">
    <property type="entry name" value="Ankyrin repeat-containing domain"/>
    <property type="match status" value="1"/>
</dbReference>
<dbReference type="SMART" id="SM00969">
    <property type="entry name" value="SOCS_box"/>
    <property type="match status" value="1"/>
</dbReference>
<evidence type="ECO:0000256" key="7">
    <source>
        <dbReference type="ARBA" id="ARBA00023043"/>
    </source>
</evidence>
<evidence type="ECO:0000313" key="11">
    <source>
        <dbReference type="EMBL" id="KAJ8350430.1"/>
    </source>
</evidence>
<evidence type="ECO:0000256" key="3">
    <source>
        <dbReference type="ARBA" id="ARBA00005949"/>
    </source>
</evidence>
<dbReference type="InterPro" id="IPR036036">
    <property type="entry name" value="SOCS_box-like_dom_sf"/>
</dbReference>
<evidence type="ECO:0000313" key="12">
    <source>
        <dbReference type="Proteomes" id="UP001152622"/>
    </source>
</evidence>
<sequence>MRLHSMAAYCLSGGSLDSGSAACLNVLLEHGSAPSPTHPESSPVHEAAKRGHVECMEILLANGADIDLENPQLGTPLYAACTAESTDCVEKLLRLGASVHLGRAQDTPLHAAARRSSVRVVELLTDFGADVLRRNRGGERPMDLAAPHSPMERALKLRKGPSSLSQLCRLSIRGSLGRKQLHAVSSLSLPDQLSDYLLYR</sequence>
<dbReference type="PROSITE" id="PS50225">
    <property type="entry name" value="SOCS"/>
    <property type="match status" value="1"/>
</dbReference>
<keyword evidence="12" id="KW-1185">Reference proteome</keyword>
<dbReference type="GO" id="GO:0035556">
    <property type="term" value="P:intracellular signal transduction"/>
    <property type="evidence" value="ECO:0007669"/>
    <property type="project" value="InterPro"/>
</dbReference>
<dbReference type="SUPFAM" id="SSF48403">
    <property type="entry name" value="Ankyrin repeat"/>
    <property type="match status" value="1"/>
</dbReference>
<dbReference type="InterPro" id="IPR036770">
    <property type="entry name" value="Ankyrin_rpt-contain_sf"/>
</dbReference>
<dbReference type="SMART" id="SM00248">
    <property type="entry name" value="ANK"/>
    <property type="match status" value="3"/>
</dbReference>
<dbReference type="FunFam" id="1.10.750.20:FF:000001">
    <property type="entry name" value="Ankyrin repeat and SOCS box containing 1"/>
    <property type="match status" value="1"/>
</dbReference>
<organism evidence="11 12">
    <name type="scientific">Synaphobranchus kaupii</name>
    <name type="common">Kaup's arrowtooth eel</name>
    <dbReference type="NCBI Taxonomy" id="118154"/>
    <lineage>
        <taxon>Eukaryota</taxon>
        <taxon>Metazoa</taxon>
        <taxon>Chordata</taxon>
        <taxon>Craniata</taxon>
        <taxon>Vertebrata</taxon>
        <taxon>Euteleostomi</taxon>
        <taxon>Actinopterygii</taxon>
        <taxon>Neopterygii</taxon>
        <taxon>Teleostei</taxon>
        <taxon>Anguilliformes</taxon>
        <taxon>Synaphobranchidae</taxon>
        <taxon>Synaphobranchus</taxon>
    </lineage>
</organism>
<evidence type="ECO:0000256" key="2">
    <source>
        <dbReference type="ARBA" id="ARBA00004906"/>
    </source>
</evidence>
<evidence type="ECO:0000256" key="8">
    <source>
        <dbReference type="ARBA" id="ARBA00044976"/>
    </source>
</evidence>
<dbReference type="GO" id="GO:0005783">
    <property type="term" value="C:endoplasmic reticulum"/>
    <property type="evidence" value="ECO:0007669"/>
    <property type="project" value="UniProtKB-SubCell"/>
</dbReference>
<dbReference type="Pfam" id="PF07525">
    <property type="entry name" value="SOCS_box"/>
    <property type="match status" value="1"/>
</dbReference>